<dbReference type="Proteomes" id="UP000624325">
    <property type="component" value="Unassembled WGS sequence"/>
</dbReference>
<keyword evidence="1" id="KW-0472">Membrane</keyword>
<accession>A0ABQ4CF42</accession>
<sequence>MTTTTATGTDWRAVRRYRLAAIFGTVAANIVVWAIAVPVLGADLSVRTGDRTTEVSPTAVSVVTLLAGLLGWTLLGLLRRTRRPGRTWTVIACVVLLISLLGPLSAVTAGGVATLLTMHLVAGAGLIPALARTARR</sequence>
<organism evidence="2 3">
    <name type="scientific">Asanoa iriomotensis</name>
    <dbReference type="NCBI Taxonomy" id="234613"/>
    <lineage>
        <taxon>Bacteria</taxon>
        <taxon>Bacillati</taxon>
        <taxon>Actinomycetota</taxon>
        <taxon>Actinomycetes</taxon>
        <taxon>Micromonosporales</taxon>
        <taxon>Micromonosporaceae</taxon>
        <taxon>Asanoa</taxon>
    </lineage>
</organism>
<reference evidence="2 3" key="1">
    <citation type="submission" date="2021-01" db="EMBL/GenBank/DDBJ databases">
        <title>Whole genome shotgun sequence of Asanoa iriomotensis NBRC 100142.</title>
        <authorList>
            <person name="Komaki H."/>
            <person name="Tamura T."/>
        </authorList>
    </citation>
    <scope>NUCLEOTIDE SEQUENCE [LARGE SCALE GENOMIC DNA]</scope>
    <source>
        <strain evidence="2 3">NBRC 100142</strain>
    </source>
</reference>
<feature type="transmembrane region" description="Helical" evidence="1">
    <location>
        <begin position="112"/>
        <end position="131"/>
    </location>
</feature>
<feature type="transmembrane region" description="Helical" evidence="1">
    <location>
        <begin position="87"/>
        <end position="106"/>
    </location>
</feature>
<keyword evidence="1" id="KW-1133">Transmembrane helix</keyword>
<dbReference type="Pfam" id="PF19545">
    <property type="entry name" value="DUF6069"/>
    <property type="match status" value="1"/>
</dbReference>
<dbReference type="RefSeq" id="WP_203708204.1">
    <property type="nucleotide sequence ID" value="NZ_BAAALU010000036.1"/>
</dbReference>
<evidence type="ECO:0000256" key="1">
    <source>
        <dbReference type="SAM" id="Phobius"/>
    </source>
</evidence>
<proteinExistence type="predicted"/>
<keyword evidence="3" id="KW-1185">Reference proteome</keyword>
<keyword evidence="1" id="KW-0812">Transmembrane</keyword>
<name>A0ABQ4CF42_9ACTN</name>
<feature type="transmembrane region" description="Helical" evidence="1">
    <location>
        <begin position="59"/>
        <end position="78"/>
    </location>
</feature>
<evidence type="ECO:0000313" key="2">
    <source>
        <dbReference type="EMBL" id="GIF61388.1"/>
    </source>
</evidence>
<evidence type="ECO:0008006" key="4">
    <source>
        <dbReference type="Google" id="ProtNLM"/>
    </source>
</evidence>
<evidence type="ECO:0000313" key="3">
    <source>
        <dbReference type="Proteomes" id="UP000624325"/>
    </source>
</evidence>
<dbReference type="EMBL" id="BONC01000103">
    <property type="protein sequence ID" value="GIF61388.1"/>
    <property type="molecule type" value="Genomic_DNA"/>
</dbReference>
<gene>
    <name evidence="2" type="ORF">Air01nite_74830</name>
</gene>
<protein>
    <recommendedName>
        <fullName evidence="4">Secreted protein with PEP-CTERM sorting signal</fullName>
    </recommendedName>
</protein>
<comment type="caution">
    <text evidence="2">The sequence shown here is derived from an EMBL/GenBank/DDBJ whole genome shotgun (WGS) entry which is preliminary data.</text>
</comment>
<dbReference type="InterPro" id="IPR045713">
    <property type="entry name" value="DUF6069"/>
</dbReference>
<feature type="transmembrane region" description="Helical" evidence="1">
    <location>
        <begin position="19"/>
        <end position="39"/>
    </location>
</feature>